<dbReference type="Pfam" id="PF10604">
    <property type="entry name" value="Polyketide_cyc2"/>
    <property type="match status" value="1"/>
</dbReference>
<dbReference type="OrthoDB" id="5185789at2"/>
<dbReference type="AlphaFoldDB" id="A0A543FVY2"/>
<dbReference type="InterPro" id="IPR019587">
    <property type="entry name" value="Polyketide_cyclase/dehydratase"/>
</dbReference>
<dbReference type="CDD" id="cd07821">
    <property type="entry name" value="PYR_PYL_RCAR_like"/>
    <property type="match status" value="1"/>
</dbReference>
<dbReference type="InterPro" id="IPR023393">
    <property type="entry name" value="START-like_dom_sf"/>
</dbReference>
<organism evidence="1 2">
    <name type="scientific">Pseudonocardia cypriaca</name>
    <dbReference type="NCBI Taxonomy" id="882449"/>
    <lineage>
        <taxon>Bacteria</taxon>
        <taxon>Bacillati</taxon>
        <taxon>Actinomycetota</taxon>
        <taxon>Actinomycetes</taxon>
        <taxon>Pseudonocardiales</taxon>
        <taxon>Pseudonocardiaceae</taxon>
        <taxon>Pseudonocardia</taxon>
    </lineage>
</organism>
<dbReference type="Proteomes" id="UP000319818">
    <property type="component" value="Unassembled WGS sequence"/>
</dbReference>
<dbReference type="SUPFAM" id="SSF55961">
    <property type="entry name" value="Bet v1-like"/>
    <property type="match status" value="1"/>
</dbReference>
<dbReference type="Gene3D" id="3.30.530.20">
    <property type="match status" value="1"/>
</dbReference>
<proteinExistence type="predicted"/>
<evidence type="ECO:0000313" key="1">
    <source>
        <dbReference type="EMBL" id="TQM37996.1"/>
    </source>
</evidence>
<evidence type="ECO:0000313" key="2">
    <source>
        <dbReference type="Proteomes" id="UP000319818"/>
    </source>
</evidence>
<protein>
    <submittedName>
        <fullName evidence="1">Polyketide cyclase/dehydrase/lipid transport protein</fullName>
    </submittedName>
</protein>
<keyword evidence="2" id="KW-1185">Reference proteome</keyword>
<name>A0A543FVY2_9PSEU</name>
<gene>
    <name evidence="1" type="ORF">FB388_5220</name>
</gene>
<comment type="caution">
    <text evidence="1">The sequence shown here is derived from an EMBL/GenBank/DDBJ whole genome shotgun (WGS) entry which is preliminary data.</text>
</comment>
<accession>A0A543FVY2</accession>
<dbReference type="RefSeq" id="WP_142104727.1">
    <property type="nucleotide sequence ID" value="NZ_VFPH01000002.1"/>
</dbReference>
<dbReference type="EMBL" id="VFPH01000002">
    <property type="protein sequence ID" value="TQM37996.1"/>
    <property type="molecule type" value="Genomic_DNA"/>
</dbReference>
<sequence>MPYSFVVTAHSDAEPAAVFDALARGATWPSWSPIQAVEIADGGDPQSRQQVGDTRLLRVGRTVNRERIVEMVDDRRFGYENPNPPFRTYRGLVELITAAQGGTDITWSATFEPKLRWTGPFWTWFLTRFMRRMANGLAEYAARQGS</sequence>
<reference evidence="1 2" key="1">
    <citation type="submission" date="2019-06" db="EMBL/GenBank/DDBJ databases">
        <title>Sequencing the genomes of 1000 actinobacteria strains.</title>
        <authorList>
            <person name="Klenk H.-P."/>
        </authorList>
    </citation>
    <scope>NUCLEOTIDE SEQUENCE [LARGE SCALE GENOMIC DNA]</scope>
    <source>
        <strain evidence="1 2">DSM 45511</strain>
    </source>
</reference>